<dbReference type="AlphaFoldDB" id="A0A6N9PXY4"/>
<evidence type="ECO:0000313" key="3">
    <source>
        <dbReference type="Proteomes" id="UP000448943"/>
    </source>
</evidence>
<dbReference type="OrthoDB" id="9779184at2"/>
<dbReference type="InterPro" id="IPR036237">
    <property type="entry name" value="Xyl_isomerase-like_sf"/>
</dbReference>
<dbReference type="EC" id="4.2.1.44" evidence="2"/>
<dbReference type="InterPro" id="IPR050312">
    <property type="entry name" value="IolE/XylAMocC-like"/>
</dbReference>
<keyword evidence="3" id="KW-1185">Reference proteome</keyword>
<dbReference type="PANTHER" id="PTHR12110">
    <property type="entry name" value="HYDROXYPYRUVATE ISOMERASE"/>
    <property type="match status" value="1"/>
</dbReference>
<accession>A0A6N9PXY4</accession>
<dbReference type="SUPFAM" id="SSF51658">
    <property type="entry name" value="Xylose isomerase-like"/>
    <property type="match status" value="1"/>
</dbReference>
<evidence type="ECO:0000313" key="2">
    <source>
        <dbReference type="EMBL" id="NBI27837.1"/>
    </source>
</evidence>
<sequence>MSIYPFNLGISPINWSNEDVKELGEHYTCEMILNEMKSLGFVGTEMHSKFPSDVRELKTVLSQKGMQLVTQWKGVLFADKSKHESELEAYKDHVLFLKAMDCKVVVTCELGGSTIGDPKRDANVTEVKPLTNEEWSNMVEGLEKAGQICKDNGLTLVYHHHMGTNVEKSEEIDRLMETTNPELVSLTFDSGHAYYGGADPYEVLVKHYDRIKHIHFKDIRRAVLDEVRKEKISFKSSIAKNVFTVPGDGIIEFEPIFSLLLKRNYNGWAILEAEQDPAVKNPVFYAQKSTEYIQKLFNDELDHKQNV</sequence>
<protein>
    <submittedName>
        <fullName evidence="2">Myo-inosose-2 dehydratase</fullName>
        <ecNumber evidence="2">4.2.1.44</ecNumber>
    </submittedName>
</protein>
<dbReference type="PANTHER" id="PTHR12110:SF41">
    <property type="entry name" value="INOSOSE DEHYDRATASE"/>
    <property type="match status" value="1"/>
</dbReference>
<proteinExistence type="predicted"/>
<dbReference type="InterPro" id="IPR013022">
    <property type="entry name" value="Xyl_isomerase-like_TIM-brl"/>
</dbReference>
<reference evidence="2 3" key="1">
    <citation type="submission" date="2019-01" db="EMBL/GenBank/DDBJ databases">
        <title>Chengkuizengella sp. nov., isolated from deep-sea sediment of East Pacific Ocean.</title>
        <authorList>
            <person name="Yang J."/>
            <person name="Lai Q."/>
            <person name="Shao Z."/>
        </authorList>
    </citation>
    <scope>NUCLEOTIDE SEQUENCE [LARGE SCALE GENOMIC DNA]</scope>
    <source>
        <strain evidence="2 3">YPA3-1-1</strain>
    </source>
</reference>
<keyword evidence="2" id="KW-0456">Lyase</keyword>
<dbReference type="RefSeq" id="WP_160644185.1">
    <property type="nucleotide sequence ID" value="NZ_SIJB01000007.1"/>
</dbReference>
<evidence type="ECO:0000259" key="1">
    <source>
        <dbReference type="Pfam" id="PF01261"/>
    </source>
</evidence>
<organism evidence="2 3">
    <name type="scientific">Chengkuizengella marina</name>
    <dbReference type="NCBI Taxonomy" id="2507566"/>
    <lineage>
        <taxon>Bacteria</taxon>
        <taxon>Bacillati</taxon>
        <taxon>Bacillota</taxon>
        <taxon>Bacilli</taxon>
        <taxon>Bacillales</taxon>
        <taxon>Paenibacillaceae</taxon>
        <taxon>Chengkuizengella</taxon>
    </lineage>
</organism>
<dbReference type="Pfam" id="PF01261">
    <property type="entry name" value="AP_endonuc_2"/>
    <property type="match status" value="1"/>
</dbReference>
<name>A0A6N9PXY4_9BACL</name>
<dbReference type="NCBIfam" id="TIGR04379">
    <property type="entry name" value="myo_inos_iolE"/>
    <property type="match status" value="1"/>
</dbReference>
<dbReference type="GO" id="GO:0050114">
    <property type="term" value="F:myo-inosose-2 dehydratase activity"/>
    <property type="evidence" value="ECO:0007669"/>
    <property type="project" value="UniProtKB-EC"/>
</dbReference>
<gene>
    <name evidence="2" type="primary">iolE</name>
    <name evidence="2" type="ORF">ERL59_02535</name>
</gene>
<feature type="domain" description="Xylose isomerase-like TIM barrel" evidence="1">
    <location>
        <begin position="35"/>
        <end position="295"/>
    </location>
</feature>
<dbReference type="EMBL" id="SIJB01000007">
    <property type="protein sequence ID" value="NBI27837.1"/>
    <property type="molecule type" value="Genomic_DNA"/>
</dbReference>
<dbReference type="Proteomes" id="UP000448943">
    <property type="component" value="Unassembled WGS sequence"/>
</dbReference>
<dbReference type="Gene3D" id="3.20.20.150">
    <property type="entry name" value="Divalent-metal-dependent TIM barrel enzymes"/>
    <property type="match status" value="1"/>
</dbReference>
<dbReference type="InterPro" id="IPR030823">
    <property type="entry name" value="IolE/MocC"/>
</dbReference>
<comment type="caution">
    <text evidence="2">The sequence shown here is derived from an EMBL/GenBank/DDBJ whole genome shotgun (WGS) entry which is preliminary data.</text>
</comment>